<accession>A0A0P1AAF7</accession>
<organism evidence="2 3">
    <name type="scientific">Plasmopara halstedii</name>
    <name type="common">Downy mildew of sunflower</name>
    <dbReference type="NCBI Taxonomy" id="4781"/>
    <lineage>
        <taxon>Eukaryota</taxon>
        <taxon>Sar</taxon>
        <taxon>Stramenopiles</taxon>
        <taxon>Oomycota</taxon>
        <taxon>Peronosporomycetes</taxon>
        <taxon>Peronosporales</taxon>
        <taxon>Peronosporaceae</taxon>
        <taxon>Plasmopara</taxon>
    </lineage>
</organism>
<feature type="region of interest" description="Disordered" evidence="1">
    <location>
        <begin position="100"/>
        <end position="120"/>
    </location>
</feature>
<evidence type="ECO:0000313" key="2">
    <source>
        <dbReference type="EMBL" id="CEG37724.1"/>
    </source>
</evidence>
<dbReference type="Proteomes" id="UP000054928">
    <property type="component" value="Unassembled WGS sequence"/>
</dbReference>
<dbReference type="RefSeq" id="XP_024574093.1">
    <property type="nucleotide sequence ID" value="XM_024723080.1"/>
</dbReference>
<reference evidence="3" key="1">
    <citation type="submission" date="2014-09" db="EMBL/GenBank/DDBJ databases">
        <authorList>
            <person name="Sharma Rahul"/>
            <person name="Thines Marco"/>
        </authorList>
    </citation>
    <scope>NUCLEOTIDE SEQUENCE [LARGE SCALE GENOMIC DNA]</scope>
</reference>
<dbReference type="AlphaFoldDB" id="A0A0P1AAF7"/>
<dbReference type="EMBL" id="CCYD01000290">
    <property type="protein sequence ID" value="CEG37724.1"/>
    <property type="molecule type" value="Genomic_DNA"/>
</dbReference>
<proteinExistence type="predicted"/>
<keyword evidence="3" id="KW-1185">Reference proteome</keyword>
<protein>
    <submittedName>
        <fullName evidence="2">Uncharacterized protein</fullName>
    </submittedName>
</protein>
<name>A0A0P1AAF7_PLAHL</name>
<evidence type="ECO:0000256" key="1">
    <source>
        <dbReference type="SAM" id="MobiDB-lite"/>
    </source>
</evidence>
<evidence type="ECO:0000313" key="3">
    <source>
        <dbReference type="Proteomes" id="UP000054928"/>
    </source>
</evidence>
<sequence length="120" mass="12930">MGPLLDPTGLKKQHNVRAVFTLERPAQEQALICGVSSKECLPRLLLILVHPSNGGSVISHRNTGSPSPRRGDSSYNLIGSSSMNSSITFSSGLDLKNPFHAEDEGGSLEAVKSHRGTHRW</sequence>
<feature type="compositionally biased region" description="Polar residues" evidence="1">
    <location>
        <begin position="54"/>
        <end position="66"/>
    </location>
</feature>
<feature type="region of interest" description="Disordered" evidence="1">
    <location>
        <begin position="54"/>
        <end position="78"/>
    </location>
</feature>
<dbReference type="GeneID" id="36400836"/>